<evidence type="ECO:0000256" key="2">
    <source>
        <dbReference type="ARBA" id="ARBA00022679"/>
    </source>
</evidence>
<dbReference type="AlphaFoldDB" id="A0AAD9CHV3"/>
<evidence type="ECO:0000259" key="5">
    <source>
        <dbReference type="Pfam" id="PF00685"/>
    </source>
</evidence>
<evidence type="ECO:0000256" key="4">
    <source>
        <dbReference type="SAM" id="Phobius"/>
    </source>
</evidence>
<evidence type="ECO:0000256" key="1">
    <source>
        <dbReference type="ARBA" id="ARBA00005771"/>
    </source>
</evidence>
<accession>A0AAD9CHV3</accession>
<feature type="transmembrane region" description="Helical" evidence="4">
    <location>
        <begin position="71"/>
        <end position="92"/>
    </location>
</feature>
<proteinExistence type="inferred from homology"/>
<comment type="similarity">
    <text evidence="1 3">Belongs to the sulfotransferase 1 family.</text>
</comment>
<keyword evidence="2 3" id="KW-0808">Transferase</keyword>
<name>A0AAD9CHV3_DISEL</name>
<dbReference type="PANTHER" id="PTHR11783">
    <property type="entry name" value="SULFOTRANSFERASE SULT"/>
    <property type="match status" value="1"/>
</dbReference>
<protein>
    <recommendedName>
        <fullName evidence="3">Sulfotransferase</fullName>
        <ecNumber evidence="3">2.8.2.-</ecNumber>
    </recommendedName>
</protein>
<feature type="domain" description="Sulfotransferase" evidence="5">
    <location>
        <begin position="129"/>
        <end position="249"/>
    </location>
</feature>
<gene>
    <name evidence="6" type="ORF">KUDE01_005583</name>
</gene>
<organism evidence="6 7">
    <name type="scientific">Dissostichus eleginoides</name>
    <name type="common">Patagonian toothfish</name>
    <name type="synonym">Dissostichus amissus</name>
    <dbReference type="NCBI Taxonomy" id="100907"/>
    <lineage>
        <taxon>Eukaryota</taxon>
        <taxon>Metazoa</taxon>
        <taxon>Chordata</taxon>
        <taxon>Craniata</taxon>
        <taxon>Vertebrata</taxon>
        <taxon>Euteleostomi</taxon>
        <taxon>Actinopterygii</taxon>
        <taxon>Neopterygii</taxon>
        <taxon>Teleostei</taxon>
        <taxon>Neoteleostei</taxon>
        <taxon>Acanthomorphata</taxon>
        <taxon>Eupercaria</taxon>
        <taxon>Perciformes</taxon>
        <taxon>Notothenioidei</taxon>
        <taxon>Nototheniidae</taxon>
        <taxon>Dissostichus</taxon>
    </lineage>
</organism>
<keyword evidence="7" id="KW-1185">Reference proteome</keyword>
<evidence type="ECO:0000313" key="6">
    <source>
        <dbReference type="EMBL" id="KAK1902622.1"/>
    </source>
</evidence>
<dbReference type="InterPro" id="IPR027417">
    <property type="entry name" value="P-loop_NTPase"/>
</dbReference>
<dbReference type="Gene3D" id="3.40.50.300">
    <property type="entry name" value="P-loop containing nucleotide triphosphate hydrolases"/>
    <property type="match status" value="1"/>
</dbReference>
<dbReference type="InterPro" id="IPR000863">
    <property type="entry name" value="Sulfotransferase_dom"/>
</dbReference>
<keyword evidence="4" id="KW-0472">Membrane</keyword>
<keyword evidence="4" id="KW-1133">Transmembrane helix</keyword>
<dbReference type="Pfam" id="PF00685">
    <property type="entry name" value="Sulfotransfer_1"/>
    <property type="match status" value="1"/>
</dbReference>
<reference evidence="6" key="1">
    <citation type="submission" date="2023-04" db="EMBL/GenBank/DDBJ databases">
        <title>Chromosome-level genome of Chaenocephalus aceratus.</title>
        <authorList>
            <person name="Park H."/>
        </authorList>
    </citation>
    <scope>NUCLEOTIDE SEQUENCE</scope>
    <source>
        <strain evidence="6">DE</strain>
        <tissue evidence="6">Muscle</tissue>
    </source>
</reference>
<dbReference type="EMBL" id="JASDAP010000005">
    <property type="protein sequence ID" value="KAK1902622.1"/>
    <property type="molecule type" value="Genomic_DNA"/>
</dbReference>
<sequence length="256" mass="29484">MHRKGTKKWLFILFNIGPEAMKMKYECEFTVEEGVLDNTESGKVTTLLSGQKEVTCAPPPPSSPPSHSLSWILIGLLALMFLYSCLITAFYIRLTVPVSLTCSATDPENSTYIEMRKAPRPCSPVDIYFLFGSWFDHVKSWLNAEDEEHIMHISYEQMIMDLKDSVCNMAQFLQKSLDDEAIEKIADRCLFKNMKKNNMSNYSTASRELLDQTKSEFLRKRIAGDWKKQLTPAEAAYFDAVYKDKMKDVKYTFAWD</sequence>
<dbReference type="EC" id="2.8.2.-" evidence="3"/>
<dbReference type="GO" id="GO:0008146">
    <property type="term" value="F:sulfotransferase activity"/>
    <property type="evidence" value="ECO:0007669"/>
    <property type="project" value="InterPro"/>
</dbReference>
<dbReference type="SUPFAM" id="SSF52540">
    <property type="entry name" value="P-loop containing nucleoside triphosphate hydrolases"/>
    <property type="match status" value="1"/>
</dbReference>
<evidence type="ECO:0000256" key="3">
    <source>
        <dbReference type="RuleBase" id="RU361155"/>
    </source>
</evidence>
<dbReference type="Proteomes" id="UP001228049">
    <property type="component" value="Unassembled WGS sequence"/>
</dbReference>
<comment type="caution">
    <text evidence="6">The sequence shown here is derived from an EMBL/GenBank/DDBJ whole genome shotgun (WGS) entry which is preliminary data.</text>
</comment>
<keyword evidence="4" id="KW-0812">Transmembrane</keyword>
<evidence type="ECO:0000313" key="7">
    <source>
        <dbReference type="Proteomes" id="UP001228049"/>
    </source>
</evidence>